<feature type="signal peptide" evidence="1">
    <location>
        <begin position="1"/>
        <end position="21"/>
    </location>
</feature>
<proteinExistence type="predicted"/>
<accession>A0A5B8Y1I7</accession>
<dbReference type="AlphaFoldDB" id="A0A5B8Y1I7"/>
<dbReference type="EMBL" id="CP042467">
    <property type="protein sequence ID" value="QED29806.1"/>
    <property type="molecule type" value="Genomic_DNA"/>
</dbReference>
<keyword evidence="3" id="KW-1185">Reference proteome</keyword>
<keyword evidence="1" id="KW-0732">Signal</keyword>
<dbReference type="OrthoDB" id="5525344at2"/>
<name>A0A5B8Y1I7_9DELT</name>
<organism evidence="2 3">
    <name type="scientific">Microvenator marinus</name>
    <dbReference type="NCBI Taxonomy" id="2600177"/>
    <lineage>
        <taxon>Bacteria</taxon>
        <taxon>Deltaproteobacteria</taxon>
        <taxon>Bradymonadales</taxon>
        <taxon>Microvenatoraceae</taxon>
        <taxon>Microvenator</taxon>
    </lineage>
</organism>
<dbReference type="Proteomes" id="UP000321595">
    <property type="component" value="Chromosome"/>
</dbReference>
<protein>
    <submittedName>
        <fullName evidence="2">Uncharacterized protein</fullName>
    </submittedName>
</protein>
<evidence type="ECO:0000256" key="1">
    <source>
        <dbReference type="SAM" id="SignalP"/>
    </source>
</evidence>
<feature type="chain" id="PRO_5022836551" evidence="1">
    <location>
        <begin position="22"/>
        <end position="287"/>
    </location>
</feature>
<dbReference type="KEGG" id="bbae:FRD01_21740"/>
<sequence length="287" mass="29887">MKRACSFALILSLVSVGDAVASPWVKAPGTGYAKVSGSTFSTNQVVDASGQSTQTPWQYTNHSVTTYFDVGVAPRVGLNLTLPFHIADNSYESLVYQRSGLGDLGLGLSFAISEGRCPLTAAVGGSIPLYDGVIPSDAEIAGATGGSNPAERYLPALGDGSYELTPGLAIGCSFYPVPGWATAKISYQARSNGFGDGIRGSFGTGAFVIPERFAIMVGVDTVQRFDATAERPTKSYLSAHVGALVRVGWGFSVEGNISHIPGGVFVAKGTTYGLGISYDGQLFPDPY</sequence>
<evidence type="ECO:0000313" key="2">
    <source>
        <dbReference type="EMBL" id="QED29806.1"/>
    </source>
</evidence>
<gene>
    <name evidence="2" type="ORF">FRD01_21740</name>
</gene>
<dbReference type="RefSeq" id="WP_146963039.1">
    <property type="nucleotide sequence ID" value="NZ_CP042467.1"/>
</dbReference>
<reference evidence="2 3" key="1">
    <citation type="submission" date="2019-08" db="EMBL/GenBank/DDBJ databases">
        <authorList>
            <person name="Liang Q."/>
        </authorList>
    </citation>
    <scope>NUCLEOTIDE SEQUENCE [LARGE SCALE GENOMIC DNA]</scope>
    <source>
        <strain evidence="2 3">V1718</strain>
    </source>
</reference>
<evidence type="ECO:0000313" key="3">
    <source>
        <dbReference type="Proteomes" id="UP000321595"/>
    </source>
</evidence>